<comment type="caution">
    <text evidence="2">The sequence shown here is derived from an EMBL/GenBank/DDBJ whole genome shotgun (WGS) entry which is preliminary data.</text>
</comment>
<reference evidence="2 3" key="1">
    <citation type="journal article" date="2019" name="Int. J. Syst. Evol. Microbiol.">
        <title>The Global Catalogue of Microorganisms (GCM) 10K type strain sequencing project: providing services to taxonomists for standard genome sequencing and annotation.</title>
        <authorList>
            <consortium name="The Broad Institute Genomics Platform"/>
            <consortium name="The Broad Institute Genome Sequencing Center for Infectious Disease"/>
            <person name="Wu L."/>
            <person name="Ma J."/>
        </authorList>
    </citation>
    <scope>NUCLEOTIDE SEQUENCE [LARGE SCALE GENOMIC DNA]</scope>
    <source>
        <strain evidence="2 3">JCM 6835</strain>
    </source>
</reference>
<dbReference type="EMBL" id="BAAATE010000001">
    <property type="protein sequence ID" value="GAA2642892.1"/>
    <property type="molecule type" value="Genomic_DNA"/>
</dbReference>
<accession>A0ABN3R3H1</accession>
<evidence type="ECO:0008006" key="4">
    <source>
        <dbReference type="Google" id="ProtNLM"/>
    </source>
</evidence>
<gene>
    <name evidence="2" type="ORF">GCM10010412_003140</name>
</gene>
<keyword evidence="3" id="KW-1185">Reference proteome</keyword>
<evidence type="ECO:0000313" key="3">
    <source>
        <dbReference type="Proteomes" id="UP001501666"/>
    </source>
</evidence>
<dbReference type="Proteomes" id="UP001501666">
    <property type="component" value="Unassembled WGS sequence"/>
</dbReference>
<proteinExistence type="predicted"/>
<evidence type="ECO:0000313" key="2">
    <source>
        <dbReference type="EMBL" id="GAA2642892.1"/>
    </source>
</evidence>
<feature type="signal peptide" evidence="1">
    <location>
        <begin position="1"/>
        <end position="25"/>
    </location>
</feature>
<sequence>MIRMRGLIAPVVAALLGAGCTSAGADRPFTPGRAKAVPTAVAGPAATESIVVGPKTKVLVERPVVTDPRHAELLKAFTDIYAGMWRAVVTGDESYLSRVDDPGGREATDWVLSFEDRSVRGTARVFAMNVTAIMDGGAEVNACVDETRMRLLSGRGGVAVPDQPAWTRAAYLQAMVLSRGDDGVWRVRDFRHGKEGCSR</sequence>
<feature type="chain" id="PRO_5045350914" description="SnoaL-like domain-containing protein" evidence="1">
    <location>
        <begin position="26"/>
        <end position="199"/>
    </location>
</feature>
<keyword evidence="1" id="KW-0732">Signal</keyword>
<protein>
    <recommendedName>
        <fullName evidence="4">SnoaL-like domain-containing protein</fullName>
    </recommendedName>
</protein>
<evidence type="ECO:0000256" key="1">
    <source>
        <dbReference type="SAM" id="SignalP"/>
    </source>
</evidence>
<name>A0ABN3R3H1_9ACTN</name>
<dbReference type="PROSITE" id="PS51257">
    <property type="entry name" value="PROKAR_LIPOPROTEIN"/>
    <property type="match status" value="1"/>
</dbReference>
<organism evidence="2 3">
    <name type="scientific">Nonomuraea recticatena</name>
    <dbReference type="NCBI Taxonomy" id="46178"/>
    <lineage>
        <taxon>Bacteria</taxon>
        <taxon>Bacillati</taxon>
        <taxon>Actinomycetota</taxon>
        <taxon>Actinomycetes</taxon>
        <taxon>Streptosporangiales</taxon>
        <taxon>Streptosporangiaceae</taxon>
        <taxon>Nonomuraea</taxon>
    </lineage>
</organism>